<name>A0AAV4WCZ1_9ARAC</name>
<sequence length="176" mass="20061">MKRRKQRMVTSPMTFDKCRHHSLKEFSQIWRELLGPEYWGGQGLQALAAAEGERSANRRMKILCILITQASQPTEQPNSRRQGRQGITLARDDFTLETVDGRACLCEKKSCQVIFVIQRVDCAEDGFVLGEKKTKPRVSASDETAYKSLQNELWPRGDVPQQKGAFPRVRSLLYSS</sequence>
<dbReference type="AlphaFoldDB" id="A0AAV4WCZ1"/>
<gene>
    <name evidence="1" type="ORF">CDAR_411971</name>
</gene>
<evidence type="ECO:0000313" key="2">
    <source>
        <dbReference type="Proteomes" id="UP001054837"/>
    </source>
</evidence>
<keyword evidence="2" id="KW-1185">Reference proteome</keyword>
<comment type="caution">
    <text evidence="1">The sequence shown here is derived from an EMBL/GenBank/DDBJ whole genome shotgun (WGS) entry which is preliminary data.</text>
</comment>
<protein>
    <submittedName>
        <fullName evidence="1">Uncharacterized protein</fullName>
    </submittedName>
</protein>
<dbReference type="EMBL" id="BPLQ01014506">
    <property type="protein sequence ID" value="GIY80381.1"/>
    <property type="molecule type" value="Genomic_DNA"/>
</dbReference>
<reference evidence="1 2" key="1">
    <citation type="submission" date="2021-06" db="EMBL/GenBank/DDBJ databases">
        <title>Caerostris darwini draft genome.</title>
        <authorList>
            <person name="Kono N."/>
            <person name="Arakawa K."/>
        </authorList>
    </citation>
    <scope>NUCLEOTIDE SEQUENCE [LARGE SCALE GENOMIC DNA]</scope>
</reference>
<organism evidence="1 2">
    <name type="scientific">Caerostris darwini</name>
    <dbReference type="NCBI Taxonomy" id="1538125"/>
    <lineage>
        <taxon>Eukaryota</taxon>
        <taxon>Metazoa</taxon>
        <taxon>Ecdysozoa</taxon>
        <taxon>Arthropoda</taxon>
        <taxon>Chelicerata</taxon>
        <taxon>Arachnida</taxon>
        <taxon>Araneae</taxon>
        <taxon>Araneomorphae</taxon>
        <taxon>Entelegynae</taxon>
        <taxon>Araneoidea</taxon>
        <taxon>Araneidae</taxon>
        <taxon>Caerostris</taxon>
    </lineage>
</organism>
<proteinExistence type="predicted"/>
<accession>A0AAV4WCZ1</accession>
<evidence type="ECO:0000313" key="1">
    <source>
        <dbReference type="EMBL" id="GIY80381.1"/>
    </source>
</evidence>
<dbReference type="Proteomes" id="UP001054837">
    <property type="component" value="Unassembled WGS sequence"/>
</dbReference>